<evidence type="ECO:0000313" key="3">
    <source>
        <dbReference type="EMBL" id="CAE06813.1"/>
    </source>
</evidence>
<dbReference type="EMBL" id="BX569689">
    <property type="protein sequence ID" value="CAE06813.1"/>
    <property type="molecule type" value="Genomic_DNA"/>
</dbReference>
<evidence type="ECO:0000313" key="4">
    <source>
        <dbReference type="Proteomes" id="UP000001422"/>
    </source>
</evidence>
<dbReference type="Proteomes" id="UP000001422">
    <property type="component" value="Chromosome"/>
</dbReference>
<organism evidence="3 4">
    <name type="scientific">Parasynechococcus marenigrum (strain WH8102)</name>
    <dbReference type="NCBI Taxonomy" id="84588"/>
    <lineage>
        <taxon>Bacteria</taxon>
        <taxon>Bacillati</taxon>
        <taxon>Cyanobacteriota</taxon>
        <taxon>Cyanophyceae</taxon>
        <taxon>Synechococcales</taxon>
        <taxon>Prochlorococcaceae</taxon>
        <taxon>Parasynechococcus</taxon>
        <taxon>Parasynechococcus marenigrum</taxon>
    </lineage>
</organism>
<comment type="similarity">
    <text evidence="1">Belongs to the ycf20 family.</text>
</comment>
<gene>
    <name evidence="3" type="ordered locus">SYNW0298</name>
</gene>
<dbReference type="eggNOG" id="ENOG50322S0">
    <property type="taxonomic scope" value="Bacteria"/>
</dbReference>
<evidence type="ECO:0000256" key="2">
    <source>
        <dbReference type="SAM" id="Phobius"/>
    </source>
</evidence>
<keyword evidence="2" id="KW-1133">Transmembrane helix</keyword>
<dbReference type="STRING" id="84588.SYNW0298"/>
<dbReference type="HOGENOM" id="CLU_090160_3_0_3"/>
<proteinExistence type="inferred from homology"/>
<protein>
    <recommendedName>
        <fullName evidence="5">DUF565 domain-containing protein</fullName>
    </recommendedName>
</protein>
<keyword evidence="2" id="KW-0472">Membrane</keyword>
<feature type="transmembrane region" description="Helical" evidence="2">
    <location>
        <begin position="30"/>
        <end position="54"/>
    </location>
</feature>
<dbReference type="AlphaFoldDB" id="Q7U9G0"/>
<sequence length="107" mass="11496">MQPQSTRLQRSFGGLVQQLETWAGNPWRRLSVLCIAALFGFLVGSAITSVAGVLGQMDPVGALIVVLGTEATVRLRIVGPSTLLQQVLTVSRIGLLYGLFLEAFKLL</sequence>
<evidence type="ECO:0000256" key="1">
    <source>
        <dbReference type="ARBA" id="ARBA00009846"/>
    </source>
</evidence>
<keyword evidence="2" id="KW-0812">Transmembrane</keyword>
<name>Q7U9G0_PARMW</name>
<dbReference type="Pfam" id="PF04483">
    <property type="entry name" value="DUF565"/>
    <property type="match status" value="1"/>
</dbReference>
<keyword evidence="4" id="KW-1185">Reference proteome</keyword>
<dbReference type="InterPro" id="IPR007572">
    <property type="entry name" value="Uncharacterised_Ycf20"/>
</dbReference>
<reference evidence="3 4" key="1">
    <citation type="journal article" date="2003" name="Nature">
        <title>The genome of a motile marine Synechococcus.</title>
        <authorList>
            <person name="Palenik B."/>
            <person name="Brahamsha B."/>
            <person name="Larimer F."/>
            <person name="Land M."/>
            <person name="Hauser L."/>
            <person name="Chain P."/>
            <person name="Lamerdin J."/>
            <person name="Regala W."/>
            <person name="Allen E.A."/>
            <person name="McCarren J."/>
            <person name="Paulsen I."/>
            <person name="Dufresne A."/>
            <person name="Partensky F."/>
            <person name="Webb E."/>
            <person name="Waterbury J."/>
        </authorList>
    </citation>
    <scope>NUCLEOTIDE SEQUENCE [LARGE SCALE GENOMIC DNA]</scope>
    <source>
        <strain evidence="3 4">WH8102</strain>
    </source>
</reference>
<dbReference type="KEGG" id="syw:SYNW0298"/>
<evidence type="ECO:0008006" key="5">
    <source>
        <dbReference type="Google" id="ProtNLM"/>
    </source>
</evidence>
<accession>Q7U9G0</accession>